<dbReference type="Proteomes" id="UP001472677">
    <property type="component" value="Unassembled WGS sequence"/>
</dbReference>
<feature type="compositionally biased region" description="Basic and acidic residues" evidence="1">
    <location>
        <begin position="13"/>
        <end position="25"/>
    </location>
</feature>
<proteinExistence type="predicted"/>
<protein>
    <submittedName>
        <fullName evidence="2">Uncharacterized protein</fullName>
    </submittedName>
</protein>
<sequence>MGCGVSRFDSVGGEERQGRQTKNDHGVVISKPLPEYGEGENDSRGKVKSDGKGREYYKEENPEDDGSYIPHSLSFRVYCSSSLDDNTEGNSIAANMTDKQEGDLGSSKV</sequence>
<dbReference type="EMBL" id="JBBPBM010000007">
    <property type="protein sequence ID" value="KAK8574426.1"/>
    <property type="molecule type" value="Genomic_DNA"/>
</dbReference>
<evidence type="ECO:0000256" key="1">
    <source>
        <dbReference type="SAM" id="MobiDB-lite"/>
    </source>
</evidence>
<comment type="caution">
    <text evidence="2">The sequence shown here is derived from an EMBL/GenBank/DDBJ whole genome shotgun (WGS) entry which is preliminary data.</text>
</comment>
<evidence type="ECO:0000313" key="3">
    <source>
        <dbReference type="Proteomes" id="UP001472677"/>
    </source>
</evidence>
<feature type="region of interest" description="Disordered" evidence="1">
    <location>
        <begin position="84"/>
        <end position="109"/>
    </location>
</feature>
<feature type="region of interest" description="Disordered" evidence="1">
    <location>
        <begin position="1"/>
        <end position="68"/>
    </location>
</feature>
<gene>
    <name evidence="2" type="ORF">V6N12_062120</name>
</gene>
<name>A0ABR2F7X6_9ROSI</name>
<accession>A0ABR2F7X6</accession>
<reference evidence="2 3" key="1">
    <citation type="journal article" date="2024" name="G3 (Bethesda)">
        <title>Genome assembly of Hibiscus sabdariffa L. provides insights into metabolisms of medicinal natural products.</title>
        <authorList>
            <person name="Kim T."/>
        </authorList>
    </citation>
    <scope>NUCLEOTIDE SEQUENCE [LARGE SCALE GENOMIC DNA]</scope>
    <source>
        <strain evidence="2">TK-2024</strain>
        <tissue evidence="2">Old leaves</tissue>
    </source>
</reference>
<feature type="compositionally biased region" description="Polar residues" evidence="1">
    <location>
        <begin position="84"/>
        <end position="94"/>
    </location>
</feature>
<keyword evidence="3" id="KW-1185">Reference proteome</keyword>
<feature type="compositionally biased region" description="Basic and acidic residues" evidence="1">
    <location>
        <begin position="41"/>
        <end position="60"/>
    </location>
</feature>
<evidence type="ECO:0000313" key="2">
    <source>
        <dbReference type="EMBL" id="KAK8574426.1"/>
    </source>
</evidence>
<organism evidence="2 3">
    <name type="scientific">Hibiscus sabdariffa</name>
    <name type="common">roselle</name>
    <dbReference type="NCBI Taxonomy" id="183260"/>
    <lineage>
        <taxon>Eukaryota</taxon>
        <taxon>Viridiplantae</taxon>
        <taxon>Streptophyta</taxon>
        <taxon>Embryophyta</taxon>
        <taxon>Tracheophyta</taxon>
        <taxon>Spermatophyta</taxon>
        <taxon>Magnoliopsida</taxon>
        <taxon>eudicotyledons</taxon>
        <taxon>Gunneridae</taxon>
        <taxon>Pentapetalae</taxon>
        <taxon>rosids</taxon>
        <taxon>malvids</taxon>
        <taxon>Malvales</taxon>
        <taxon>Malvaceae</taxon>
        <taxon>Malvoideae</taxon>
        <taxon>Hibiscus</taxon>
    </lineage>
</organism>